<evidence type="ECO:0000313" key="2">
    <source>
        <dbReference type="Proteomes" id="UP000490800"/>
    </source>
</evidence>
<dbReference type="AlphaFoldDB" id="A0A7X3FE76"/>
<accession>A0A7X3FE76</accession>
<keyword evidence="2" id="KW-1185">Reference proteome</keyword>
<dbReference type="Proteomes" id="UP000490800">
    <property type="component" value="Unassembled WGS sequence"/>
</dbReference>
<protein>
    <submittedName>
        <fullName evidence="1">Uncharacterized protein</fullName>
    </submittedName>
</protein>
<reference evidence="1 2" key="1">
    <citation type="journal article" date="2019" name="Microorganisms">
        <title>Paenibacillus lutrae sp. nov., A Chitinolytic Species Isolated from A River Otter in Castril Natural Park, Granada, Spain.</title>
        <authorList>
            <person name="Rodriguez M."/>
            <person name="Reina J.C."/>
            <person name="Bejar V."/>
            <person name="Llamas I."/>
        </authorList>
    </citation>
    <scope>NUCLEOTIDE SEQUENCE [LARGE SCALE GENOMIC DNA]</scope>
    <source>
        <strain evidence="1 2">N10</strain>
    </source>
</reference>
<dbReference type="RefSeq" id="WP_157331893.1">
    <property type="nucleotide sequence ID" value="NZ_RHLK01000001.1"/>
</dbReference>
<gene>
    <name evidence="1" type="ORF">EDM21_00565</name>
</gene>
<dbReference type="OrthoDB" id="2611483at2"/>
<comment type="caution">
    <text evidence="1">The sequence shown here is derived from an EMBL/GenBank/DDBJ whole genome shotgun (WGS) entry which is preliminary data.</text>
</comment>
<organism evidence="1 2">
    <name type="scientific">Paenibacillus lutrae</name>
    <dbReference type="NCBI Taxonomy" id="2078573"/>
    <lineage>
        <taxon>Bacteria</taxon>
        <taxon>Bacillati</taxon>
        <taxon>Bacillota</taxon>
        <taxon>Bacilli</taxon>
        <taxon>Bacillales</taxon>
        <taxon>Paenibacillaceae</taxon>
        <taxon>Paenibacillus</taxon>
    </lineage>
</organism>
<evidence type="ECO:0000313" key="1">
    <source>
        <dbReference type="EMBL" id="MVO98047.1"/>
    </source>
</evidence>
<dbReference type="EMBL" id="RHLK01000001">
    <property type="protein sequence ID" value="MVO98047.1"/>
    <property type="molecule type" value="Genomic_DNA"/>
</dbReference>
<name>A0A7X3FE76_9BACL</name>
<proteinExistence type="predicted"/>
<sequence length="104" mass="11423">MIMSNLPGFPITITCQDTDNISLRTSEGMLLSWNPSVSKIVQLGKEASVKTGTTIYWTPLVEGSLAQKATLELTAYKDKKKLGSSLIEISTEDHIMYKGKLTSK</sequence>